<dbReference type="AlphaFoldDB" id="A0A858R9M4"/>
<evidence type="ECO:0000313" key="3">
    <source>
        <dbReference type="Proteomes" id="UP000501891"/>
    </source>
</evidence>
<dbReference type="PROSITE" id="PS50914">
    <property type="entry name" value="BON"/>
    <property type="match status" value="2"/>
</dbReference>
<gene>
    <name evidence="2" type="ORF">HHL28_12770</name>
</gene>
<dbReference type="Proteomes" id="UP000501891">
    <property type="component" value="Chromosome"/>
</dbReference>
<dbReference type="Gene3D" id="3.30.1340.30">
    <property type="match status" value="1"/>
</dbReference>
<sequence length="199" mass="21693">MGSGRPRAHQGRRRGAQGKWKAGAALALLALAGLSGCQSADRGAADRAAAQQAYKVSDSGVRAEIERRWKEAGGIDDRLDVTVTGGRALLTGNARDPDQRVEAVRLAWQVEGVQEVINEVQVGDSSGLSDTATDLWIATQLRSKLLFDSEISSKNYTIEVVNQTVYLLGRARSPQELERVQGYAREIGRVRRVVNHVRM</sequence>
<dbReference type="InterPro" id="IPR051686">
    <property type="entry name" value="Lipoprotein_DolP"/>
</dbReference>
<name>A0A858R9M4_9PROT</name>
<keyword evidence="3" id="KW-1185">Reference proteome</keyword>
<dbReference type="PANTHER" id="PTHR34606">
    <property type="entry name" value="BON DOMAIN-CONTAINING PROTEIN"/>
    <property type="match status" value="1"/>
</dbReference>
<dbReference type="Pfam" id="PF04972">
    <property type="entry name" value="BON"/>
    <property type="match status" value="2"/>
</dbReference>
<proteinExistence type="predicted"/>
<dbReference type="EMBL" id="CP051775">
    <property type="protein sequence ID" value="QJE73853.1"/>
    <property type="molecule type" value="Genomic_DNA"/>
</dbReference>
<dbReference type="KEGG" id="acru:HHL28_12770"/>
<evidence type="ECO:0000313" key="2">
    <source>
        <dbReference type="EMBL" id="QJE73853.1"/>
    </source>
</evidence>
<accession>A0A858R9M4</accession>
<feature type="domain" description="BON" evidence="1">
    <location>
        <begin position="57"/>
        <end position="124"/>
    </location>
</feature>
<protein>
    <submittedName>
        <fullName evidence="2">BON domain-containing protein</fullName>
    </submittedName>
</protein>
<feature type="domain" description="BON" evidence="1">
    <location>
        <begin position="133"/>
        <end position="199"/>
    </location>
</feature>
<dbReference type="PANTHER" id="PTHR34606:SF15">
    <property type="entry name" value="BON DOMAIN-CONTAINING PROTEIN"/>
    <property type="match status" value="1"/>
</dbReference>
<dbReference type="InterPro" id="IPR007055">
    <property type="entry name" value="BON_dom"/>
</dbReference>
<evidence type="ECO:0000259" key="1">
    <source>
        <dbReference type="PROSITE" id="PS50914"/>
    </source>
</evidence>
<reference evidence="2" key="1">
    <citation type="submission" date="2020-04" db="EMBL/GenBank/DDBJ databases">
        <title>A desert anoxygenic phototrophic bacterium fixes CO2 using RubisCO under aerobic conditions.</title>
        <authorList>
            <person name="Tang K."/>
        </authorList>
    </citation>
    <scope>NUCLEOTIDE SEQUENCE [LARGE SCALE GENOMIC DNA]</scope>
    <source>
        <strain evidence="2">MIMtkB3</strain>
    </source>
</reference>
<organism evidence="2 3">
    <name type="scientific">Aerophototrophica crusticola</name>
    <dbReference type="NCBI Taxonomy" id="1709002"/>
    <lineage>
        <taxon>Bacteria</taxon>
        <taxon>Pseudomonadati</taxon>
        <taxon>Pseudomonadota</taxon>
        <taxon>Alphaproteobacteria</taxon>
        <taxon>Rhodospirillales</taxon>
        <taxon>Rhodospirillaceae</taxon>
        <taxon>Aerophototrophica</taxon>
    </lineage>
</organism>